<organism evidence="1 2">
    <name type="scientific">BD1-7 clade bacterium</name>
    <dbReference type="NCBI Taxonomy" id="2029982"/>
    <lineage>
        <taxon>Bacteria</taxon>
        <taxon>Pseudomonadati</taxon>
        <taxon>Pseudomonadota</taxon>
        <taxon>Gammaproteobacteria</taxon>
        <taxon>Cellvibrionales</taxon>
        <taxon>Spongiibacteraceae</taxon>
        <taxon>BD1-7 clade</taxon>
    </lineage>
</organism>
<reference evidence="1 2" key="1">
    <citation type="submission" date="2019-11" db="EMBL/GenBank/DDBJ databases">
        <authorList>
            <person name="Holert J."/>
        </authorList>
    </citation>
    <scope>NUCLEOTIDE SEQUENCE [LARGE SCALE GENOMIC DNA]</scope>
    <source>
        <strain evidence="1">BC5_2</strain>
    </source>
</reference>
<evidence type="ECO:0000313" key="1">
    <source>
        <dbReference type="EMBL" id="CAA0111347.1"/>
    </source>
</evidence>
<dbReference type="Proteomes" id="UP000434580">
    <property type="component" value="Unassembled WGS sequence"/>
</dbReference>
<evidence type="ECO:0000313" key="2">
    <source>
        <dbReference type="Proteomes" id="UP000434580"/>
    </source>
</evidence>
<accession>A0A5S9Q4T2</accession>
<proteinExistence type="predicted"/>
<dbReference type="EMBL" id="CACSII010000016">
    <property type="protein sequence ID" value="CAA0111347.1"/>
    <property type="molecule type" value="Genomic_DNA"/>
</dbReference>
<name>A0A5S9Q4T2_9GAMM</name>
<sequence length="104" mass="11650">MRNFILLLFVVFVPFKAIAGPHYLSGNLSNIASSNAALSIMLDTGVPDNCEGVPYGWMRIPEEDAAMVSMALSMWHTDKRRMTVYTKKVDESCIVYSLDPVFDQ</sequence>
<protein>
    <submittedName>
        <fullName evidence="1">Uncharacterized protein</fullName>
    </submittedName>
</protein>
<dbReference type="AlphaFoldDB" id="A0A5S9Q4T2"/>
<dbReference type="OrthoDB" id="21421at2"/>
<gene>
    <name evidence="1" type="ORF">DPBNPPHM_01476</name>
</gene>